<dbReference type="EMBL" id="BLXX01000002">
    <property type="protein sequence ID" value="GFO58862.1"/>
    <property type="molecule type" value="Genomic_DNA"/>
</dbReference>
<dbReference type="PANTHER" id="PTHR35561">
    <property type="entry name" value="RNA 2',3'-CYCLIC PHOSPHODIESTERASE"/>
    <property type="match status" value="1"/>
</dbReference>
<dbReference type="NCBIfam" id="TIGR02258">
    <property type="entry name" value="2_5_ligase"/>
    <property type="match status" value="1"/>
</dbReference>
<comment type="caution">
    <text evidence="4">The sequence shown here is derived from an EMBL/GenBank/DDBJ whole genome shotgun (WGS) entry which is preliminary data.</text>
</comment>
<dbReference type="Proteomes" id="UP000556026">
    <property type="component" value="Unassembled WGS sequence"/>
</dbReference>
<feature type="short sequence motif" description="HXTX 1" evidence="2">
    <location>
        <begin position="37"/>
        <end position="40"/>
    </location>
</feature>
<dbReference type="InterPro" id="IPR014051">
    <property type="entry name" value="Phosphoesterase_HXTX"/>
</dbReference>
<name>A0A6V8MFY9_9BACT</name>
<evidence type="ECO:0000313" key="5">
    <source>
        <dbReference type="Proteomes" id="UP000556026"/>
    </source>
</evidence>
<dbReference type="InterPro" id="IPR004175">
    <property type="entry name" value="RNA_CPDase"/>
</dbReference>
<dbReference type="InterPro" id="IPR009097">
    <property type="entry name" value="Cyclic_Pdiesterase"/>
</dbReference>
<dbReference type="SUPFAM" id="SSF55144">
    <property type="entry name" value="LigT-like"/>
    <property type="match status" value="1"/>
</dbReference>
<proteinExistence type="inferred from homology"/>
<dbReference type="GO" id="GO:0008664">
    <property type="term" value="F:RNA 2',3'-cyclic 3'-phosphodiesterase activity"/>
    <property type="evidence" value="ECO:0007669"/>
    <property type="project" value="UniProtKB-EC"/>
</dbReference>
<reference evidence="5" key="1">
    <citation type="submission" date="2020-06" db="EMBL/GenBank/DDBJ databases">
        <title>Draft genomic sequence of Geomonas sp. Red330.</title>
        <authorList>
            <person name="Itoh H."/>
            <person name="Zhenxing X."/>
            <person name="Ushijima N."/>
            <person name="Masuda Y."/>
            <person name="Shiratori Y."/>
            <person name="Senoo K."/>
        </authorList>
    </citation>
    <scope>NUCLEOTIDE SEQUENCE [LARGE SCALE GENOMIC DNA]</scope>
    <source>
        <strain evidence="5">Red330</strain>
    </source>
</reference>
<accession>A0A6V8MFY9</accession>
<feature type="domain" description="Phosphoesterase HXTX" evidence="3">
    <location>
        <begin position="94"/>
        <end position="169"/>
    </location>
</feature>
<dbReference type="EC" id="3.1.4.58" evidence="2"/>
<keyword evidence="1 2" id="KW-0378">Hydrolase</keyword>
<feature type="short sequence motif" description="HXTX 2" evidence="2">
    <location>
        <begin position="122"/>
        <end position="125"/>
    </location>
</feature>
<comment type="similarity">
    <text evidence="2">Belongs to the 2H phosphoesterase superfamily. ThpR family.</text>
</comment>
<dbReference type="HAMAP" id="MF_01940">
    <property type="entry name" value="RNA_CPDase"/>
    <property type="match status" value="1"/>
</dbReference>
<gene>
    <name evidence="4" type="ORF">GMST_11870</name>
</gene>
<dbReference type="GO" id="GO:0004113">
    <property type="term" value="F:2',3'-cyclic-nucleotide 3'-phosphodiesterase activity"/>
    <property type="evidence" value="ECO:0007669"/>
    <property type="project" value="InterPro"/>
</dbReference>
<evidence type="ECO:0000259" key="3">
    <source>
        <dbReference type="Pfam" id="PF02834"/>
    </source>
</evidence>
<dbReference type="PANTHER" id="PTHR35561:SF1">
    <property type="entry name" value="RNA 2',3'-CYCLIC PHOSPHODIESTERASE"/>
    <property type="match status" value="1"/>
</dbReference>
<dbReference type="Pfam" id="PF02834">
    <property type="entry name" value="LigT_PEase"/>
    <property type="match status" value="2"/>
</dbReference>
<dbReference type="Gene3D" id="3.90.1140.10">
    <property type="entry name" value="Cyclic phosphodiesterase"/>
    <property type="match status" value="1"/>
</dbReference>
<dbReference type="AlphaFoldDB" id="A0A6V8MFY9"/>
<comment type="catalytic activity">
    <reaction evidence="2">
        <text>a 3'-end 2',3'-cyclophospho-ribonucleotide-RNA + H2O = a 3'-end 2'-phospho-ribonucleotide-RNA + H(+)</text>
        <dbReference type="Rhea" id="RHEA:11828"/>
        <dbReference type="Rhea" id="RHEA-COMP:10464"/>
        <dbReference type="Rhea" id="RHEA-COMP:17353"/>
        <dbReference type="ChEBI" id="CHEBI:15377"/>
        <dbReference type="ChEBI" id="CHEBI:15378"/>
        <dbReference type="ChEBI" id="CHEBI:83064"/>
        <dbReference type="ChEBI" id="CHEBI:173113"/>
        <dbReference type="EC" id="3.1.4.58"/>
    </reaction>
</comment>
<sequence>MPRLFIAIDIPDAIREDLSRFSADVPEARWVPPDQNHLTLRFIGDVQPPTVSALKTALSGLSFAPFQLELRGVGHFPPGKRPPRVLWVGIGENAQLLRLQQAVESAVQQAGIAPEERPFSPHLTLARLKEPHGAAVSAFEQRHRDLAYPPFEVKQAILFSSVLTPKGAIHRKELVVPAA</sequence>
<dbReference type="RefSeq" id="WP_183353706.1">
    <property type="nucleotide sequence ID" value="NZ_BLXX01000002.1"/>
</dbReference>
<feature type="active site" description="Proton donor" evidence="2">
    <location>
        <position position="37"/>
    </location>
</feature>
<comment type="function">
    <text evidence="2">Hydrolyzes RNA 2',3'-cyclic phosphodiester to an RNA 2'-phosphomonoester.</text>
</comment>
<evidence type="ECO:0000256" key="2">
    <source>
        <dbReference type="HAMAP-Rule" id="MF_01940"/>
    </source>
</evidence>
<keyword evidence="5" id="KW-1185">Reference proteome</keyword>
<evidence type="ECO:0000256" key="1">
    <source>
        <dbReference type="ARBA" id="ARBA00022801"/>
    </source>
</evidence>
<feature type="active site" description="Proton acceptor" evidence="2">
    <location>
        <position position="122"/>
    </location>
</feature>
<organism evidence="4 5">
    <name type="scientific">Geomonas silvestris</name>
    <dbReference type="NCBI Taxonomy" id="2740184"/>
    <lineage>
        <taxon>Bacteria</taxon>
        <taxon>Pseudomonadati</taxon>
        <taxon>Thermodesulfobacteriota</taxon>
        <taxon>Desulfuromonadia</taxon>
        <taxon>Geobacterales</taxon>
        <taxon>Geobacteraceae</taxon>
        <taxon>Geomonas</taxon>
    </lineage>
</organism>
<feature type="domain" description="Phosphoesterase HXTX" evidence="3">
    <location>
        <begin position="8"/>
        <end position="87"/>
    </location>
</feature>
<protein>
    <recommendedName>
        <fullName evidence="2">RNA 2',3'-cyclic phosphodiesterase</fullName>
        <shortName evidence="2">RNA 2',3'-CPDase</shortName>
        <ecNumber evidence="2">3.1.4.58</ecNumber>
    </recommendedName>
</protein>
<evidence type="ECO:0000313" key="4">
    <source>
        <dbReference type="EMBL" id="GFO58862.1"/>
    </source>
</evidence>